<feature type="transmembrane region" description="Helical" evidence="9">
    <location>
        <begin position="657"/>
        <end position="678"/>
    </location>
</feature>
<dbReference type="AlphaFoldDB" id="A0A6A6XNP7"/>
<dbReference type="InterPro" id="IPR039421">
    <property type="entry name" value="Type_1_exporter"/>
</dbReference>
<protein>
    <submittedName>
        <fullName evidence="12">ABC transporter-like protein</fullName>
    </submittedName>
</protein>
<feature type="domain" description="ABC transmembrane type-1" evidence="11">
    <location>
        <begin position="619"/>
        <end position="906"/>
    </location>
</feature>
<evidence type="ECO:0000256" key="8">
    <source>
        <dbReference type="ARBA" id="ARBA00023136"/>
    </source>
</evidence>
<feature type="transmembrane region" description="Helical" evidence="9">
    <location>
        <begin position="733"/>
        <end position="756"/>
    </location>
</feature>
<evidence type="ECO:0000256" key="5">
    <source>
        <dbReference type="ARBA" id="ARBA00022741"/>
    </source>
</evidence>
<dbReference type="Gene3D" id="1.20.1560.10">
    <property type="entry name" value="ABC transporter type 1, transmembrane domain"/>
    <property type="match status" value="1"/>
</dbReference>
<dbReference type="SUPFAM" id="SSF52540">
    <property type="entry name" value="P-loop containing nucleoside triphosphate hydrolases"/>
    <property type="match status" value="2"/>
</dbReference>
<dbReference type="FunFam" id="3.40.50.300:FF:001530">
    <property type="entry name" value="ABC multidrug transporter (Eurofung)"/>
    <property type="match status" value="1"/>
</dbReference>
<gene>
    <name evidence="12" type="ORF">K505DRAFT_234503</name>
</gene>
<evidence type="ECO:0000256" key="3">
    <source>
        <dbReference type="ARBA" id="ARBA00007577"/>
    </source>
</evidence>
<name>A0A6A6XNP7_9PLEO</name>
<evidence type="ECO:0000259" key="10">
    <source>
        <dbReference type="PROSITE" id="PS50893"/>
    </source>
</evidence>
<dbReference type="CDD" id="cd18578">
    <property type="entry name" value="ABC_6TM_Pgp_ABCB1_D2_like"/>
    <property type="match status" value="1"/>
</dbReference>
<dbReference type="PANTHER" id="PTHR24221:SF213">
    <property type="entry name" value="ABC MULTIDRUG TRANSPORTER (EUROFUNG)"/>
    <property type="match status" value="1"/>
</dbReference>
<feature type="transmembrane region" description="Helical" evidence="9">
    <location>
        <begin position="221"/>
        <end position="244"/>
    </location>
</feature>
<feature type="transmembrane region" description="Helical" evidence="9">
    <location>
        <begin position="6"/>
        <end position="29"/>
    </location>
</feature>
<dbReference type="PROSITE" id="PS50893">
    <property type="entry name" value="ABC_TRANSPORTER_2"/>
    <property type="match status" value="2"/>
</dbReference>
<dbReference type="EMBL" id="MU001796">
    <property type="protein sequence ID" value="KAF2797874.1"/>
    <property type="molecule type" value="Genomic_DNA"/>
</dbReference>
<dbReference type="SUPFAM" id="SSF90123">
    <property type="entry name" value="ABC transporter transmembrane region"/>
    <property type="match status" value="2"/>
</dbReference>
<evidence type="ECO:0000256" key="9">
    <source>
        <dbReference type="SAM" id="Phobius"/>
    </source>
</evidence>
<comment type="subcellular location">
    <subcellularLocation>
        <location evidence="2">Endomembrane system</location>
    </subcellularLocation>
    <subcellularLocation>
        <location evidence="1">Membrane</location>
        <topology evidence="1">Multi-pass membrane protein</topology>
    </subcellularLocation>
</comment>
<dbReference type="InterPro" id="IPR027417">
    <property type="entry name" value="P-loop_NTPase"/>
</dbReference>
<dbReference type="InterPro" id="IPR036640">
    <property type="entry name" value="ABC1_TM_sf"/>
</dbReference>
<dbReference type="Pfam" id="PF00005">
    <property type="entry name" value="ABC_tran"/>
    <property type="match status" value="2"/>
</dbReference>
<dbReference type="GO" id="GO:0012505">
    <property type="term" value="C:endomembrane system"/>
    <property type="evidence" value="ECO:0007669"/>
    <property type="project" value="UniProtKB-SubCell"/>
</dbReference>
<dbReference type="InterPro" id="IPR003439">
    <property type="entry name" value="ABC_transporter-like_ATP-bd"/>
</dbReference>
<evidence type="ECO:0000313" key="12">
    <source>
        <dbReference type="EMBL" id="KAF2797874.1"/>
    </source>
</evidence>
<dbReference type="PROSITE" id="PS00211">
    <property type="entry name" value="ABC_TRANSPORTER_1"/>
    <property type="match status" value="2"/>
</dbReference>
<evidence type="ECO:0000256" key="1">
    <source>
        <dbReference type="ARBA" id="ARBA00004141"/>
    </source>
</evidence>
<feature type="transmembrane region" description="Helical" evidence="9">
    <location>
        <begin position="112"/>
        <end position="130"/>
    </location>
</feature>
<feature type="domain" description="ABC transporter" evidence="10">
    <location>
        <begin position="952"/>
        <end position="1189"/>
    </location>
</feature>
<comment type="similarity">
    <text evidence="3">Belongs to the ABC transporter superfamily. ABCB family. Multidrug resistance exporter (TC 3.A.1.201) subfamily.</text>
</comment>
<dbReference type="InterPro" id="IPR011527">
    <property type="entry name" value="ABC1_TM_dom"/>
</dbReference>
<keyword evidence="6" id="KW-0067">ATP-binding</keyword>
<evidence type="ECO:0000256" key="7">
    <source>
        <dbReference type="ARBA" id="ARBA00022989"/>
    </source>
</evidence>
<keyword evidence="13" id="KW-1185">Reference proteome</keyword>
<accession>A0A6A6XNP7</accession>
<feature type="transmembrane region" description="Helical" evidence="9">
    <location>
        <begin position="878"/>
        <end position="898"/>
    </location>
</feature>
<feature type="transmembrane region" description="Helical" evidence="9">
    <location>
        <begin position="195"/>
        <end position="215"/>
    </location>
</feature>
<keyword evidence="4 9" id="KW-0812">Transmembrane</keyword>
<proteinExistence type="inferred from homology"/>
<feature type="transmembrane region" description="Helical" evidence="9">
    <location>
        <begin position="762"/>
        <end position="782"/>
    </location>
</feature>
<evidence type="ECO:0000256" key="6">
    <source>
        <dbReference type="ARBA" id="ARBA00022840"/>
    </source>
</evidence>
<evidence type="ECO:0000313" key="13">
    <source>
        <dbReference type="Proteomes" id="UP000799757"/>
    </source>
</evidence>
<dbReference type="FunFam" id="3.40.50.300:FF:000913">
    <property type="entry name" value="ABC multidrug transporter SitT"/>
    <property type="match status" value="1"/>
</dbReference>
<feature type="transmembrane region" description="Helical" evidence="9">
    <location>
        <begin position="615"/>
        <end position="637"/>
    </location>
</feature>
<dbReference type="Proteomes" id="UP000799757">
    <property type="component" value="Unassembled WGS sequence"/>
</dbReference>
<keyword evidence="5" id="KW-0547">Nucleotide-binding</keyword>
<keyword evidence="8 9" id="KW-0472">Membrane</keyword>
<dbReference type="InterPro" id="IPR017871">
    <property type="entry name" value="ABC_transporter-like_CS"/>
</dbReference>
<dbReference type="Pfam" id="PF00664">
    <property type="entry name" value="ABC_membrane"/>
    <property type="match status" value="2"/>
</dbReference>
<feature type="transmembrane region" description="Helical" evidence="9">
    <location>
        <begin position="843"/>
        <end position="866"/>
    </location>
</feature>
<dbReference type="PANTHER" id="PTHR24221">
    <property type="entry name" value="ATP-BINDING CASSETTE SUB-FAMILY B"/>
    <property type="match status" value="1"/>
</dbReference>
<organism evidence="12 13">
    <name type="scientific">Melanomma pulvis-pyrius CBS 109.77</name>
    <dbReference type="NCBI Taxonomy" id="1314802"/>
    <lineage>
        <taxon>Eukaryota</taxon>
        <taxon>Fungi</taxon>
        <taxon>Dikarya</taxon>
        <taxon>Ascomycota</taxon>
        <taxon>Pezizomycotina</taxon>
        <taxon>Dothideomycetes</taxon>
        <taxon>Pleosporomycetidae</taxon>
        <taxon>Pleosporales</taxon>
        <taxon>Melanommataceae</taxon>
        <taxon>Melanomma</taxon>
    </lineage>
</organism>
<reference evidence="12" key="1">
    <citation type="journal article" date="2020" name="Stud. Mycol.">
        <title>101 Dothideomycetes genomes: a test case for predicting lifestyles and emergence of pathogens.</title>
        <authorList>
            <person name="Haridas S."/>
            <person name="Albert R."/>
            <person name="Binder M."/>
            <person name="Bloem J."/>
            <person name="Labutti K."/>
            <person name="Salamov A."/>
            <person name="Andreopoulos B."/>
            <person name="Baker S."/>
            <person name="Barry K."/>
            <person name="Bills G."/>
            <person name="Bluhm B."/>
            <person name="Cannon C."/>
            <person name="Castanera R."/>
            <person name="Culley D."/>
            <person name="Daum C."/>
            <person name="Ezra D."/>
            <person name="Gonzalez J."/>
            <person name="Henrissat B."/>
            <person name="Kuo A."/>
            <person name="Liang C."/>
            <person name="Lipzen A."/>
            <person name="Lutzoni F."/>
            <person name="Magnuson J."/>
            <person name="Mondo S."/>
            <person name="Nolan M."/>
            <person name="Ohm R."/>
            <person name="Pangilinan J."/>
            <person name="Park H.-J."/>
            <person name="Ramirez L."/>
            <person name="Alfaro M."/>
            <person name="Sun H."/>
            <person name="Tritt A."/>
            <person name="Yoshinaga Y."/>
            <person name="Zwiers L.-H."/>
            <person name="Turgeon B."/>
            <person name="Goodwin S."/>
            <person name="Spatafora J."/>
            <person name="Crous P."/>
            <person name="Grigoriev I."/>
        </authorList>
    </citation>
    <scope>NUCLEOTIDE SEQUENCE</scope>
    <source>
        <strain evidence="12">CBS 109.77</strain>
    </source>
</reference>
<dbReference type="GO" id="GO:0016020">
    <property type="term" value="C:membrane"/>
    <property type="evidence" value="ECO:0007669"/>
    <property type="project" value="UniProtKB-SubCell"/>
</dbReference>
<feature type="transmembrane region" description="Helical" evidence="9">
    <location>
        <begin position="86"/>
        <end position="106"/>
    </location>
</feature>
<evidence type="ECO:0000259" key="11">
    <source>
        <dbReference type="PROSITE" id="PS50929"/>
    </source>
</evidence>
<dbReference type="CDD" id="cd18577">
    <property type="entry name" value="ABC_6TM_Pgp_ABCB1_D1_like"/>
    <property type="match status" value="1"/>
</dbReference>
<feature type="domain" description="ABC transporter" evidence="10">
    <location>
        <begin position="284"/>
        <end position="542"/>
    </location>
</feature>
<feature type="domain" description="ABC transmembrane type-1" evidence="11">
    <location>
        <begin position="1"/>
        <end position="243"/>
    </location>
</feature>
<dbReference type="GO" id="GO:0016887">
    <property type="term" value="F:ATP hydrolysis activity"/>
    <property type="evidence" value="ECO:0007669"/>
    <property type="project" value="InterPro"/>
</dbReference>
<sequence>MHSINQYVLYTVYLFIGRFFLAYIAILGFRMTSLRISAAIRLSYLQALFKQPISVLDALPPGQTAAIITITANILQIGISERLSSLIQAITVICTALVIACCYSWSLTLVTSSGLVAIVLCYIIMTPIVVRKYLKIQESDRQASGIASDALSSIRMVAACGAEGKMANNYNRLVEESAAHGHKMSPIIALQHSPVFFAIFATFALCFWFAVKLYLGFKFSSIQTLIVVLMSVMTILAHISAVAVPLTAASHAINAAAIFFTIIDAPKPKIGGIRGPEILINDDIVLENINFAYPTRPDVRVLDGLSLQIPAGKTTAIVGPSGSGKSTIVGLIQRWYQLDGDLGSNPTTLYFRNGTIRTEGKNLHEIDLTWWRRMIGLVQQEPFLFNDTIFKNVEYGLVGTQWEDETLEVKKRLVEQACKEAYADEFITRLAEGYDTQVGDVGIKLSGGQRQRIAIARSIVRQPKILIFDEATSSLDVASERIVQAALDKVSQNRTTIVIAHRLSTIKDADNIVVLAKGKVVQQGTHESLLVEEGGPYWKLVNAQQLALETEQPLDHGVSEKSDDLSESTILEKEVHETIVESDATRTDENVFKESKPKTLLRSFGMLLAEQKRNWLGYFIMLISAMGAASSSALQAYLFARLFTDFAYWGEYLRTSTNFLCLMLVVVAAGVGLSYFALGWSSNTVSVRTTSIYRKEYFRNIISKRVSFFDGEDNSVGMLTARIATDPTQLQQLLGINMAMVFISVFNVIGCVTISFYFGWKFALVVICASMPIILAGGYYRVRYEVEFEARNNEVFAESAKFATEAIRATRTVASLTLEETICSRYDKLLQDHIRKSFKAARFSSLIFAASDSLVLLCMAFALWYGGLLLSRYEYYPFNFFIIYIAIIQGSMAAGQWLSFGPNIAQVSAAANRIHAMRSNDDDYDHNTSSDAESERDEKYIIELSFLKGADIEFKDIWFQYPTRDTPVLQGLSISIQHGQFAAIVGPSGSGKTTIISLLERFYEPQKGTILYNSSNIRSFSLRKYRKSLSLVAQEPYLFRGTIRENILLGVDSAATTDETLYQACRDAGIHAFISSLPEGYDTDVGTSGVALSGGQKQRISIARALIRDPAVLLLDEATSSLDSETEKEVQEVFEQTGKGRTMIVVAHRLATVQKADVIFVLRDGRVVETGNHGSLLRARGLYYQMVSRNPSI</sequence>
<dbReference type="OrthoDB" id="6500128at2759"/>
<keyword evidence="7 9" id="KW-1133">Transmembrane helix</keyword>
<dbReference type="InterPro" id="IPR003593">
    <property type="entry name" value="AAA+_ATPase"/>
</dbReference>
<dbReference type="GO" id="GO:0005524">
    <property type="term" value="F:ATP binding"/>
    <property type="evidence" value="ECO:0007669"/>
    <property type="project" value="UniProtKB-KW"/>
</dbReference>
<dbReference type="SMART" id="SM00382">
    <property type="entry name" value="AAA"/>
    <property type="match status" value="2"/>
</dbReference>
<evidence type="ECO:0000256" key="2">
    <source>
        <dbReference type="ARBA" id="ARBA00004308"/>
    </source>
</evidence>
<dbReference type="GO" id="GO:0140359">
    <property type="term" value="F:ABC-type transporter activity"/>
    <property type="evidence" value="ECO:0007669"/>
    <property type="project" value="InterPro"/>
</dbReference>
<dbReference type="PROSITE" id="PS50929">
    <property type="entry name" value="ABC_TM1F"/>
    <property type="match status" value="2"/>
</dbReference>
<evidence type="ECO:0000256" key="4">
    <source>
        <dbReference type="ARBA" id="ARBA00022692"/>
    </source>
</evidence>
<dbReference type="Gene3D" id="3.40.50.300">
    <property type="entry name" value="P-loop containing nucleotide triphosphate hydrolases"/>
    <property type="match status" value="2"/>
</dbReference>